<gene>
    <name evidence="9" type="primary">tresZ</name>
</gene>
<dbReference type="EMBL" id="LC731885">
    <property type="protein sequence ID" value="BDS38159.1"/>
    <property type="molecule type" value="Genomic_DNA"/>
</dbReference>
<sequence length="1071" mass="116232">MPSAPADGTSHVRPFRRKTPVTLVPPRRRTAGYLALALGVPALTVLAPTAPLALAAVPEPATALTASAGAPEPPADAVLAREPARPAPSREQFYLLLPDRFANGTPANDRGGLSGDRSHTGFDPADKYYFQGGDLKGVTERLDYIKGLGTTALWMAPVFKNKPVHTVGRHQSANYHGYAITDFTQVDPHFGTEADLRELVDQAHAKGMKVFFDVITNHTADTVDYAEKQYGYRSKGAYPYLDTEGRPFDDSEGMREVDADSFPYTPQPRTGEHDRMVPDWLNDPTMYHNRGDSTFAGESALYGDFLGNDDLWTERPEVVEGMARIYEKWVDDFAVDGFRVDTAKNVNMEFWTEWATALDAYAARQGQPDFFVFGEAFSADPVVMAPYLVQGRLDGTLDFPLQAAFRNYASRGAPATDLSHVLAQDYRYTTDKADAYGEVTFLGSHDMGRIGSFIAQDNPGASDTELLKRDRFAHELLFLSRGNPVIYAGDEQGFTGPSGDVDSRQTMFASKVPDYLDDDQIGTDRTHASDAYDTRHPLYRTIASLSRLTKAHPALRNGVQTERYADAGQGVYAFSRTDVRQRVEYLVAVNNAAESRTVELATGSARTKFKPLYGTSASVRSDAGRKVRVTVPALSAVVLKADRRLPAQAGTPTVTLEAPAPGATGDVEVSAEVPGDGLNRVVFAAQVGDAPWQVLGSADHAPYRVTQHLADTVQARTPLRYKAVVVDSRGRTGSALAATTAGQPPEPARPRAVERDYAVVHYRRPDGDYDGWQLTAGTATTEFTGRDAYGAFAWVDIDEDAADVTYTVRKNGVADGPARTIELARTGAVWIEQGRDGQAETAPEGVYPPQDARKAVIHYHRSDGDYDGWGVHTWTGAAAPTDWTKPLLPVGRDSFGVTFEVPLAENATSLSYIVHKGDEKDLASDRSLDLATYGKEVWLVGGADSYLLPTVGTAPDLDLSRSEAHWIGADTLVWDVKATPATTQQLVYADRGTLSIVDGALSDEGRWLRLRPADLTDAQEAAHPDLAGLPAFTVDPRDRDRIAEALRGQLVATQRVGNGALLAATGVDARG</sequence>
<dbReference type="SMART" id="SM00642">
    <property type="entry name" value="Aamy"/>
    <property type="match status" value="1"/>
</dbReference>
<dbReference type="Pfam" id="PF03714">
    <property type="entry name" value="PUD"/>
    <property type="match status" value="2"/>
</dbReference>
<name>A0A915YM43_9ACTN</name>
<reference evidence="9" key="1">
    <citation type="submission" date="2022-09" db="EMBL/GenBank/DDBJ databases">
        <title>Acarbose is Used as a Competitive Exclusion Agent by the Producing Bacteria.</title>
        <authorList>
            <person name="Tanoeyadi S."/>
            <person name="Tsunoda T."/>
            <person name="Ito T."/>
            <person name="Philmus B."/>
            <person name="Mahmud T."/>
        </authorList>
    </citation>
    <scope>NUCLEOTIDE SEQUENCE</scope>
    <source>
        <strain evidence="9">ATCC 31484</strain>
    </source>
</reference>
<dbReference type="GO" id="GO:0005975">
    <property type="term" value="P:carbohydrate metabolic process"/>
    <property type="evidence" value="ECO:0007669"/>
    <property type="project" value="InterPro"/>
</dbReference>
<dbReference type="CDD" id="cd11339">
    <property type="entry name" value="AmyAc_bac_CMD_like_2"/>
    <property type="match status" value="1"/>
</dbReference>
<dbReference type="Gene3D" id="2.60.40.1130">
    <property type="entry name" value="Rab geranylgeranyltransferase alpha-subunit, insert domain"/>
    <property type="match status" value="1"/>
</dbReference>
<dbReference type="Gene3D" id="2.60.40.1180">
    <property type="entry name" value="Golgi alpha-mannosidase II"/>
    <property type="match status" value="1"/>
</dbReference>
<keyword evidence="6" id="KW-0326">Glycosidase</keyword>
<feature type="region of interest" description="Disordered" evidence="7">
    <location>
        <begin position="732"/>
        <end position="751"/>
    </location>
</feature>
<dbReference type="PANTHER" id="PTHR10357">
    <property type="entry name" value="ALPHA-AMYLASE FAMILY MEMBER"/>
    <property type="match status" value="1"/>
</dbReference>
<dbReference type="InterPro" id="IPR017853">
    <property type="entry name" value="GH"/>
</dbReference>
<dbReference type="InterPro" id="IPR006048">
    <property type="entry name" value="A-amylase/branching_C"/>
</dbReference>
<dbReference type="AlphaFoldDB" id="A0A915YM43"/>
<dbReference type="Pfam" id="PF17967">
    <property type="entry name" value="Pullulanase_N2"/>
    <property type="match status" value="1"/>
</dbReference>
<dbReference type="SUPFAM" id="SSF49452">
    <property type="entry name" value="Starch-binding domain-like"/>
    <property type="match status" value="2"/>
</dbReference>
<dbReference type="InterPro" id="IPR014756">
    <property type="entry name" value="Ig_E-set"/>
</dbReference>
<evidence type="ECO:0000256" key="3">
    <source>
        <dbReference type="ARBA" id="ARBA00022729"/>
    </source>
</evidence>
<dbReference type="Gene3D" id="2.60.40.1110">
    <property type="match status" value="2"/>
</dbReference>
<accession>A0A915YM43</accession>
<dbReference type="InterPro" id="IPR040671">
    <property type="entry name" value="Pullulanase_N2"/>
</dbReference>
<keyword evidence="4" id="KW-0378">Hydrolase</keyword>
<feature type="domain" description="Glycosyl hydrolase family 13 catalytic" evidence="8">
    <location>
        <begin position="95"/>
        <end position="549"/>
    </location>
</feature>
<dbReference type="GO" id="GO:0043169">
    <property type="term" value="F:cation binding"/>
    <property type="evidence" value="ECO:0007669"/>
    <property type="project" value="InterPro"/>
</dbReference>
<evidence type="ECO:0000256" key="5">
    <source>
        <dbReference type="ARBA" id="ARBA00022837"/>
    </source>
</evidence>
<evidence type="ECO:0000259" key="8">
    <source>
        <dbReference type="SMART" id="SM00642"/>
    </source>
</evidence>
<dbReference type="InterPro" id="IPR013784">
    <property type="entry name" value="Carb-bd-like_fold"/>
</dbReference>
<evidence type="ECO:0000256" key="7">
    <source>
        <dbReference type="SAM" id="MobiDB-lite"/>
    </source>
</evidence>
<dbReference type="InterPro" id="IPR013780">
    <property type="entry name" value="Glyco_hydro_b"/>
</dbReference>
<evidence type="ECO:0000256" key="6">
    <source>
        <dbReference type="ARBA" id="ARBA00023295"/>
    </source>
</evidence>
<protein>
    <recommendedName>
        <fullName evidence="2">Alpha-amylase</fullName>
    </recommendedName>
</protein>
<dbReference type="CDD" id="cd10315">
    <property type="entry name" value="CBM41_pullulanase"/>
    <property type="match status" value="2"/>
</dbReference>
<dbReference type="GO" id="GO:0016798">
    <property type="term" value="F:hydrolase activity, acting on glycosyl bonds"/>
    <property type="evidence" value="ECO:0007669"/>
    <property type="project" value="UniProtKB-KW"/>
</dbReference>
<evidence type="ECO:0000256" key="4">
    <source>
        <dbReference type="ARBA" id="ARBA00022801"/>
    </source>
</evidence>
<keyword evidence="5" id="KW-0106">Calcium</keyword>
<dbReference type="SUPFAM" id="SSF81296">
    <property type="entry name" value="E set domains"/>
    <property type="match status" value="1"/>
</dbReference>
<dbReference type="InterPro" id="IPR005323">
    <property type="entry name" value="CBM41_pullulanase"/>
</dbReference>
<dbReference type="Pfam" id="PF00128">
    <property type="entry name" value="Alpha-amylase"/>
    <property type="match status" value="1"/>
</dbReference>
<organism evidence="9">
    <name type="scientific">Streptomyces dimorphogenes</name>
    <dbReference type="NCBI Taxonomy" id="2981601"/>
    <lineage>
        <taxon>Bacteria</taxon>
        <taxon>Bacillati</taxon>
        <taxon>Actinomycetota</taxon>
        <taxon>Actinomycetes</taxon>
        <taxon>Kitasatosporales</taxon>
        <taxon>Streptomycetaceae</taxon>
        <taxon>Streptomyces</taxon>
    </lineage>
</organism>
<keyword evidence="3" id="KW-0732">Signal</keyword>
<dbReference type="GO" id="GO:0030246">
    <property type="term" value="F:carbohydrate binding"/>
    <property type="evidence" value="ECO:0007669"/>
    <property type="project" value="InterPro"/>
</dbReference>
<evidence type="ECO:0000313" key="9">
    <source>
        <dbReference type="EMBL" id="BDS38159.1"/>
    </source>
</evidence>
<dbReference type="PANTHER" id="PTHR10357:SF209">
    <property type="entry name" value="PERIPLASMIC ALPHA-AMYLASE"/>
    <property type="match status" value="1"/>
</dbReference>
<proteinExistence type="inferred from homology"/>
<dbReference type="Gene3D" id="3.20.20.80">
    <property type="entry name" value="Glycosidases"/>
    <property type="match status" value="1"/>
</dbReference>
<evidence type="ECO:0000256" key="2">
    <source>
        <dbReference type="ARBA" id="ARBA00017303"/>
    </source>
</evidence>
<dbReference type="Pfam" id="PF02806">
    <property type="entry name" value="Alpha-amylase_C"/>
    <property type="match status" value="1"/>
</dbReference>
<evidence type="ECO:0000256" key="1">
    <source>
        <dbReference type="ARBA" id="ARBA00008061"/>
    </source>
</evidence>
<dbReference type="SUPFAM" id="SSF51445">
    <property type="entry name" value="(Trans)glycosidases"/>
    <property type="match status" value="1"/>
</dbReference>
<dbReference type="InterPro" id="IPR006047">
    <property type="entry name" value="GH13_cat_dom"/>
</dbReference>
<comment type="similarity">
    <text evidence="1">Belongs to the glycosyl hydrolase 13 family.</text>
</comment>